<sequence length="327" mass="36654">MLLPRQVRLASRVASQFPSYLSRRVNRLSSQDCWNRYYCTTMPIEQTDTEVILTHPSDESSSVKVLLHGANILSWTAAGKEQLWLSEGAILDGSKAVRGGVPLVFPVFGKASSGPTSTLPQHGFARLSTWEFLGQVSANPLSVQFGLGPENVPETFRKSWDFDFTLIYTVTLGEDTLETAMRVENTGNIDWEFQLLFHTYFRIPDIDEVKVNGLTGVTVKDKVSKSEYSESNTTITVSSEVDRVYEDVDQDIVIASDGKTLFDISRENVDDVVVWNPWVNASKNMGDFRPEDGYKSMICVEAGSVSRWTTLSPGQIWNCRERIKAML</sequence>
<proteinExistence type="predicted"/>
<keyword evidence="2" id="KW-1185">Reference proteome</keyword>
<accession>A0ACC3TKK3</accession>
<evidence type="ECO:0000313" key="2">
    <source>
        <dbReference type="Proteomes" id="UP001489719"/>
    </source>
</evidence>
<dbReference type="EMBL" id="MU970121">
    <property type="protein sequence ID" value="KAK9320648.1"/>
    <property type="molecule type" value="Genomic_DNA"/>
</dbReference>
<protein>
    <submittedName>
        <fullName evidence="1">Galactose mutarotase-like domain-containing protein</fullName>
    </submittedName>
</protein>
<evidence type="ECO:0000313" key="1">
    <source>
        <dbReference type="EMBL" id="KAK9320648.1"/>
    </source>
</evidence>
<name>A0ACC3TKK3_9ASCO</name>
<reference evidence="2" key="1">
    <citation type="journal article" date="2024" name="Front. Bioeng. Biotechnol.">
        <title>Genome-scale model development and genomic sequencing of the oleaginous clade Lipomyces.</title>
        <authorList>
            <person name="Czajka J.J."/>
            <person name="Han Y."/>
            <person name="Kim J."/>
            <person name="Mondo S.J."/>
            <person name="Hofstad B.A."/>
            <person name="Robles A."/>
            <person name="Haridas S."/>
            <person name="Riley R."/>
            <person name="LaButti K."/>
            <person name="Pangilinan J."/>
            <person name="Andreopoulos W."/>
            <person name="Lipzen A."/>
            <person name="Yan J."/>
            <person name="Wang M."/>
            <person name="Ng V."/>
            <person name="Grigoriev I.V."/>
            <person name="Spatafora J.W."/>
            <person name="Magnuson J.K."/>
            <person name="Baker S.E."/>
            <person name="Pomraning K.R."/>
        </authorList>
    </citation>
    <scope>NUCLEOTIDE SEQUENCE [LARGE SCALE GENOMIC DNA]</scope>
    <source>
        <strain evidence="2">CBS 10300</strain>
    </source>
</reference>
<comment type="caution">
    <text evidence="1">The sequence shown here is derived from an EMBL/GenBank/DDBJ whole genome shotgun (WGS) entry which is preliminary data.</text>
</comment>
<dbReference type="Proteomes" id="UP001489719">
    <property type="component" value="Unassembled WGS sequence"/>
</dbReference>
<gene>
    <name evidence="1" type="ORF">V1517DRAFT_328798</name>
</gene>
<organism evidence="1 2">
    <name type="scientific">Lipomyces orientalis</name>
    <dbReference type="NCBI Taxonomy" id="1233043"/>
    <lineage>
        <taxon>Eukaryota</taxon>
        <taxon>Fungi</taxon>
        <taxon>Dikarya</taxon>
        <taxon>Ascomycota</taxon>
        <taxon>Saccharomycotina</taxon>
        <taxon>Lipomycetes</taxon>
        <taxon>Lipomycetales</taxon>
        <taxon>Lipomycetaceae</taxon>
        <taxon>Lipomyces</taxon>
    </lineage>
</organism>